<dbReference type="Proteomes" id="UP000295783">
    <property type="component" value="Unassembled WGS sequence"/>
</dbReference>
<dbReference type="InterPro" id="IPR039523">
    <property type="entry name" value="RimK-rel_E_lig_ATP-grasp"/>
</dbReference>
<keyword evidence="1" id="KW-0812">Transmembrane</keyword>
<keyword evidence="4" id="KW-1185">Reference proteome</keyword>
<keyword evidence="1" id="KW-1133">Transmembrane helix</keyword>
<dbReference type="OrthoDB" id="8434533at2"/>
<gene>
    <name evidence="3" type="ORF">A8950_2455</name>
</gene>
<sequence>MADTRLPYCSPYRLLAVLAPAPATPGAAIHHAYAQFAWRSMGIQHVLLVALLALLWPAIFVTMACMFTRKIGPSVARTTGKGLLRQLAEQIWLAFAYSIPPDKYYVFELFRDERRAQASDYILRYELKGGLHNLMHFHAKEQAGGNSSKGALKDKLQFSRICRAGGVDAPIILVSLDQHGAVTPESHDQPSLPRDNIFIKPARGKGGRGCEKWIFDGSCYRGPGGQILSEGELIQHIAGLAARRGRYLVQECLENHQELRELGDGITSVRITSCRNESDSFEVTNATLKMSLQAGGSVDNFHQGGAVAKVDIINGVVGPASDSWHKKPCTWHDVHPLTRAPIRGRTLPRWRETIAMVEKAHALFPDRIMLGFDVAITDRGPVVIEGNVQSGCDMVQRTHDLPVGQQRLGQILAFHARRASATRPPKHMRWFGPLQYWRRR</sequence>
<dbReference type="Pfam" id="PF14397">
    <property type="entry name" value="ATPgrasp_ST"/>
    <property type="match status" value="1"/>
</dbReference>
<accession>A0A4R6WRG8</accession>
<evidence type="ECO:0000313" key="3">
    <source>
        <dbReference type="EMBL" id="TDQ81387.1"/>
    </source>
</evidence>
<name>A0A4R6WRG8_9PROT</name>
<feature type="domain" description="Alpha-L-glutamate ligase-related protein ATP-grasp" evidence="2">
    <location>
        <begin position="151"/>
        <end position="396"/>
    </location>
</feature>
<evidence type="ECO:0000259" key="2">
    <source>
        <dbReference type="Pfam" id="PF14397"/>
    </source>
</evidence>
<comment type="caution">
    <text evidence="3">The sequence shown here is derived from an EMBL/GenBank/DDBJ whole genome shotgun (WGS) entry which is preliminary data.</text>
</comment>
<feature type="transmembrane region" description="Helical" evidence="1">
    <location>
        <begin position="12"/>
        <end position="33"/>
    </location>
</feature>
<feature type="transmembrane region" description="Helical" evidence="1">
    <location>
        <begin position="45"/>
        <end position="67"/>
    </location>
</feature>
<evidence type="ECO:0000313" key="4">
    <source>
        <dbReference type="Proteomes" id="UP000295783"/>
    </source>
</evidence>
<proteinExistence type="predicted"/>
<evidence type="ECO:0000256" key="1">
    <source>
        <dbReference type="SAM" id="Phobius"/>
    </source>
</evidence>
<organism evidence="3 4">
    <name type="scientific">Dongia mobilis</name>
    <dbReference type="NCBI Taxonomy" id="578943"/>
    <lineage>
        <taxon>Bacteria</taxon>
        <taxon>Pseudomonadati</taxon>
        <taxon>Pseudomonadota</taxon>
        <taxon>Alphaproteobacteria</taxon>
        <taxon>Rhodospirillales</taxon>
        <taxon>Dongiaceae</taxon>
        <taxon>Dongia</taxon>
    </lineage>
</organism>
<dbReference type="Gene3D" id="3.30.470.20">
    <property type="entry name" value="ATP-grasp fold, B domain"/>
    <property type="match status" value="1"/>
</dbReference>
<dbReference type="AlphaFoldDB" id="A0A4R6WRG8"/>
<keyword evidence="1" id="KW-0472">Membrane</keyword>
<dbReference type="SUPFAM" id="SSF56059">
    <property type="entry name" value="Glutathione synthetase ATP-binding domain-like"/>
    <property type="match status" value="1"/>
</dbReference>
<dbReference type="RefSeq" id="WP_133613944.1">
    <property type="nucleotide sequence ID" value="NZ_SNYW01000009.1"/>
</dbReference>
<reference evidence="3 4" key="1">
    <citation type="submission" date="2019-03" db="EMBL/GenBank/DDBJ databases">
        <title>Genomic Encyclopedia of Type Strains, Phase III (KMG-III): the genomes of soil and plant-associated and newly described type strains.</title>
        <authorList>
            <person name="Whitman W."/>
        </authorList>
    </citation>
    <scope>NUCLEOTIDE SEQUENCE [LARGE SCALE GENOMIC DNA]</scope>
    <source>
        <strain evidence="3 4">CGMCC 1.7660</strain>
    </source>
</reference>
<dbReference type="EMBL" id="SNYW01000009">
    <property type="protein sequence ID" value="TDQ81387.1"/>
    <property type="molecule type" value="Genomic_DNA"/>
</dbReference>
<protein>
    <submittedName>
        <fullName evidence="3">Putative polysaccharide biosynthesis protein</fullName>
    </submittedName>
</protein>